<dbReference type="EMBL" id="AEDQ01000017">
    <property type="protein sequence ID" value="EFL44308.1"/>
    <property type="molecule type" value="Genomic_DNA"/>
</dbReference>
<dbReference type="SUPFAM" id="SSF53244">
    <property type="entry name" value="MurD-like peptide ligases, peptide-binding domain"/>
    <property type="match status" value="1"/>
</dbReference>
<evidence type="ECO:0000256" key="3">
    <source>
        <dbReference type="ARBA" id="ARBA00022490"/>
    </source>
</evidence>
<evidence type="ECO:0000256" key="2">
    <source>
        <dbReference type="ARBA" id="ARBA00004752"/>
    </source>
</evidence>
<comment type="similarity">
    <text evidence="7">Belongs to the MurCDEF family.</text>
</comment>
<dbReference type="GO" id="GO:0008764">
    <property type="term" value="F:UDP-N-acetylmuramoylalanine-D-glutamate ligase activity"/>
    <property type="evidence" value="ECO:0007669"/>
    <property type="project" value="UniProtKB-EC"/>
</dbReference>
<sequence length="506" mass="55373">MANQSQLQLPHSLGRVCILGGGNTGIHLVTYFAYLKRHMPHITWSYICVYAGKNKACAQLLERAQGFCDVIDNTETVNQSFDVCITSPGIPPRSTLYKTAAAHANTMMGEVEFVWRTQPRLWLGITGTNGKTTTTTLLNTMLHRAHIPSRAVGNIGLSCCEAACSRSDDEWFCAELSSFQLAETSNFHPVAAALLNITPDHIEWHGSMEAYAAAKEQIFAQLTADNLAIISRDDAYCRAIYERLCARGVPVLCVSTGADPQTQQAAYVENNIMHIRLHNRTYTLCDVRNTKLQGEHNIQNMLTASALALFAGADVQAITDVLLQFSTLEHRLEFVARIGDVDFVNDSKATNTDAAQHALRVYDAGKIVVLLGGHDKQTDLAALAHDVVRKCSVAVCYGQAGSRIAQALTYELSCANAEHPNTTCTIVYEPHLREAFDAAVLHAKPGDCVLLSPACSSFDEFANMEERGTFFKQCVRTYAANQAAVQDSAQDSSVNTRECAFKPSNK</sequence>
<dbReference type="RefSeq" id="WP_006304019.1">
    <property type="nucleotide sequence ID" value="NZ_AEDQ01000017.1"/>
</dbReference>
<evidence type="ECO:0000256" key="8">
    <source>
        <dbReference type="RuleBase" id="RU003664"/>
    </source>
</evidence>
<protein>
    <recommendedName>
        <fullName evidence="7 8">UDP-N-acetylmuramoylalanine--D-glutamate ligase</fullName>
        <ecNumber evidence="7 8">6.3.2.9</ecNumber>
    </recommendedName>
    <alternativeName>
        <fullName evidence="7">D-glutamic acid-adding enzyme</fullName>
    </alternativeName>
    <alternativeName>
        <fullName evidence="7">UDP-N-acetylmuramoyl-L-alanyl-D-glutamate synthetase</fullName>
    </alternativeName>
</protein>
<evidence type="ECO:0000313" key="11">
    <source>
        <dbReference type="EMBL" id="EFL44308.1"/>
    </source>
</evidence>
<dbReference type="Proteomes" id="UP000004431">
    <property type="component" value="Unassembled WGS sequence"/>
</dbReference>
<evidence type="ECO:0000256" key="4">
    <source>
        <dbReference type="ARBA" id="ARBA00022598"/>
    </source>
</evidence>
<evidence type="ECO:0000259" key="10">
    <source>
        <dbReference type="Pfam" id="PF08245"/>
    </source>
</evidence>
<dbReference type="Gene3D" id="3.90.190.20">
    <property type="entry name" value="Mur ligase, C-terminal domain"/>
    <property type="match status" value="1"/>
</dbReference>
<feature type="binding site" evidence="7">
    <location>
        <begin position="127"/>
        <end position="133"/>
    </location>
    <ligand>
        <name>ATP</name>
        <dbReference type="ChEBI" id="CHEBI:30616"/>
    </ligand>
</feature>
<dbReference type="InterPro" id="IPR036615">
    <property type="entry name" value="Mur_ligase_C_dom_sf"/>
</dbReference>
<keyword evidence="12" id="KW-1185">Reference proteome</keyword>
<keyword evidence="3 7" id="KW-0963">Cytoplasm</keyword>
<evidence type="ECO:0000259" key="9">
    <source>
        <dbReference type="Pfam" id="PF02875"/>
    </source>
</evidence>
<dbReference type="PANTHER" id="PTHR43692:SF1">
    <property type="entry name" value="UDP-N-ACETYLMURAMOYLALANINE--D-GLUTAMATE LIGASE"/>
    <property type="match status" value="1"/>
</dbReference>
<comment type="caution">
    <text evidence="11">The sequence shown here is derived from an EMBL/GenBank/DDBJ whole genome shotgun (WGS) entry which is preliminary data.</text>
</comment>
<feature type="domain" description="Mur ligase central" evidence="10">
    <location>
        <begin position="125"/>
        <end position="308"/>
    </location>
</feature>
<dbReference type="SUPFAM" id="SSF53623">
    <property type="entry name" value="MurD-like peptide ligases, catalytic domain"/>
    <property type="match status" value="1"/>
</dbReference>
<evidence type="ECO:0000256" key="5">
    <source>
        <dbReference type="ARBA" id="ARBA00022741"/>
    </source>
</evidence>
<feature type="domain" description="Mur ligase C-terminal" evidence="9">
    <location>
        <begin position="330"/>
        <end position="455"/>
    </location>
</feature>
<evidence type="ECO:0000313" key="12">
    <source>
        <dbReference type="Proteomes" id="UP000004431"/>
    </source>
</evidence>
<dbReference type="InterPro" id="IPR004101">
    <property type="entry name" value="Mur_ligase_C"/>
</dbReference>
<keyword evidence="7 8" id="KW-0132">Cell division</keyword>
<comment type="subcellular location">
    <subcellularLocation>
        <location evidence="1 7 8">Cytoplasm</location>
    </subcellularLocation>
</comment>
<dbReference type="Gene3D" id="3.40.1190.10">
    <property type="entry name" value="Mur-like, catalytic domain"/>
    <property type="match status" value="1"/>
</dbReference>
<keyword evidence="4 7" id="KW-0436">Ligase</keyword>
<comment type="catalytic activity">
    <reaction evidence="7 8">
        <text>UDP-N-acetyl-alpha-D-muramoyl-L-alanine + D-glutamate + ATP = UDP-N-acetyl-alpha-D-muramoyl-L-alanyl-D-glutamate + ADP + phosphate + H(+)</text>
        <dbReference type="Rhea" id="RHEA:16429"/>
        <dbReference type="ChEBI" id="CHEBI:15378"/>
        <dbReference type="ChEBI" id="CHEBI:29986"/>
        <dbReference type="ChEBI" id="CHEBI:30616"/>
        <dbReference type="ChEBI" id="CHEBI:43474"/>
        <dbReference type="ChEBI" id="CHEBI:83898"/>
        <dbReference type="ChEBI" id="CHEBI:83900"/>
        <dbReference type="ChEBI" id="CHEBI:456216"/>
        <dbReference type="EC" id="6.3.2.9"/>
    </reaction>
</comment>
<proteinExistence type="inferred from homology"/>
<accession>A0ABN0B0J6</accession>
<gene>
    <name evidence="7 11" type="primary">murD</name>
    <name evidence="11" type="ORF">HMPREF9248_0969</name>
</gene>
<keyword evidence="7 8" id="KW-0133">Cell shape</keyword>
<keyword evidence="7 8" id="KW-0131">Cell cycle</keyword>
<dbReference type="NCBIfam" id="TIGR01087">
    <property type="entry name" value="murD"/>
    <property type="match status" value="1"/>
</dbReference>
<dbReference type="InterPro" id="IPR013221">
    <property type="entry name" value="Mur_ligase_cen"/>
</dbReference>
<dbReference type="Pfam" id="PF02875">
    <property type="entry name" value="Mur_ligase_C"/>
    <property type="match status" value="1"/>
</dbReference>
<dbReference type="InterPro" id="IPR005762">
    <property type="entry name" value="MurD"/>
</dbReference>
<keyword evidence="7 8" id="KW-0573">Peptidoglycan synthesis</keyword>
<reference evidence="11 12" key="1">
    <citation type="submission" date="2010-08" db="EMBL/GenBank/DDBJ databases">
        <authorList>
            <person name="Durkin A.S."/>
            <person name="Madupu R."/>
            <person name="Torralba M."/>
            <person name="Gillis M."/>
            <person name="Methe B."/>
            <person name="Sutton G."/>
            <person name="Nelson K.E."/>
        </authorList>
    </citation>
    <scope>NUCLEOTIDE SEQUENCE [LARGE SCALE GENOMIC DNA]</scope>
    <source>
        <strain evidence="11 12">PB189-T1-4</strain>
    </source>
</reference>
<dbReference type="HAMAP" id="MF_00639">
    <property type="entry name" value="MurD"/>
    <property type="match status" value="1"/>
</dbReference>
<organism evidence="11 12">
    <name type="scientific">Fannyhessea vaginae PB189-T1-4</name>
    <dbReference type="NCBI Taxonomy" id="866774"/>
    <lineage>
        <taxon>Bacteria</taxon>
        <taxon>Bacillati</taxon>
        <taxon>Actinomycetota</taxon>
        <taxon>Coriobacteriia</taxon>
        <taxon>Coriobacteriales</taxon>
        <taxon>Atopobiaceae</taxon>
        <taxon>Fannyhessea</taxon>
    </lineage>
</organism>
<keyword evidence="6 7" id="KW-0067">ATP-binding</keyword>
<comment type="pathway">
    <text evidence="2 7 8">Cell wall biogenesis; peptidoglycan biosynthesis.</text>
</comment>
<name>A0ABN0B0J6_9ACTN</name>
<comment type="function">
    <text evidence="7 8">Cell wall formation. Catalyzes the addition of glutamate to the nucleotide precursor UDP-N-acetylmuramoyl-L-alanine (UMA).</text>
</comment>
<evidence type="ECO:0000256" key="7">
    <source>
        <dbReference type="HAMAP-Rule" id="MF_00639"/>
    </source>
</evidence>
<keyword evidence="7 8" id="KW-0961">Cell wall biogenesis/degradation</keyword>
<dbReference type="EC" id="6.3.2.9" evidence="7 8"/>
<dbReference type="PANTHER" id="PTHR43692">
    <property type="entry name" value="UDP-N-ACETYLMURAMOYLALANINE--D-GLUTAMATE LIGASE"/>
    <property type="match status" value="1"/>
</dbReference>
<evidence type="ECO:0000256" key="1">
    <source>
        <dbReference type="ARBA" id="ARBA00004496"/>
    </source>
</evidence>
<keyword evidence="5 7" id="KW-0547">Nucleotide-binding</keyword>
<dbReference type="InterPro" id="IPR036565">
    <property type="entry name" value="Mur-like_cat_sf"/>
</dbReference>
<evidence type="ECO:0000256" key="6">
    <source>
        <dbReference type="ARBA" id="ARBA00022840"/>
    </source>
</evidence>
<dbReference type="Pfam" id="PF08245">
    <property type="entry name" value="Mur_ligase_M"/>
    <property type="match status" value="1"/>
</dbReference>